<evidence type="ECO:0000256" key="1">
    <source>
        <dbReference type="SAM" id="Phobius"/>
    </source>
</evidence>
<reference evidence="3 5" key="3">
    <citation type="submission" date="2019-08" db="EMBL/GenBank/DDBJ databases">
        <authorList>
            <person name="Kuhnert P."/>
        </authorList>
    </citation>
    <scope>NUCLEOTIDE SEQUENCE [LARGE SCALE GENOMIC DNA]</scope>
    <source>
        <strain evidence="3 5">B36.5</strain>
    </source>
</reference>
<dbReference type="AlphaFoldDB" id="A0A0B7H376"/>
<feature type="transmembrane region" description="Helical" evidence="1">
    <location>
        <begin position="49"/>
        <end position="70"/>
    </location>
</feature>
<dbReference type="Proteomes" id="UP000323594">
    <property type="component" value="Chromosome"/>
</dbReference>
<evidence type="ECO:0000313" key="5">
    <source>
        <dbReference type="Proteomes" id="UP000323594"/>
    </source>
</evidence>
<keyword evidence="1" id="KW-0812">Transmembrane</keyword>
<keyword evidence="1" id="KW-0472">Membrane</keyword>
<dbReference type="EMBL" id="CP042817">
    <property type="protein sequence ID" value="QEJ98303.1"/>
    <property type="molecule type" value="Genomic_DNA"/>
</dbReference>
<dbReference type="InterPro" id="IPR046475">
    <property type="entry name" value="DUF6796"/>
</dbReference>
<reference evidence="4" key="2">
    <citation type="submission" date="2015-01" db="EMBL/GenBank/DDBJ databases">
        <authorList>
            <person name="Manzoor Shahid"/>
            <person name="Zubair Saima"/>
        </authorList>
    </citation>
    <scope>NUCLEOTIDE SEQUENCE [LARGE SCALE GENOMIC DNA]</scope>
    <source>
        <strain evidence="4">V1</strain>
    </source>
</reference>
<gene>
    <name evidence="3" type="ORF">FUT82_10045</name>
    <name evidence="2" type="ORF">TPHV1_90035</name>
</gene>
<keyword evidence="1" id="KW-1133">Transmembrane helix</keyword>
<feature type="transmembrane region" description="Helical" evidence="1">
    <location>
        <begin position="184"/>
        <end position="205"/>
    </location>
</feature>
<feature type="transmembrane region" description="Helical" evidence="1">
    <location>
        <begin position="156"/>
        <end position="175"/>
    </location>
</feature>
<dbReference type="Proteomes" id="UP000042527">
    <property type="component" value="Unassembled WGS sequence"/>
</dbReference>
<reference evidence="2" key="1">
    <citation type="submission" date="2015-01" db="EMBL/GenBank/DDBJ databases">
        <authorList>
            <person name="Xiang T."/>
            <person name="Song Y."/>
            <person name="Huang L."/>
            <person name="Wang B."/>
            <person name="Wu P."/>
        </authorList>
    </citation>
    <scope>NUCLEOTIDE SEQUENCE [LARGE SCALE GENOMIC DNA]</scope>
    <source>
        <strain evidence="2">V1</strain>
    </source>
</reference>
<proteinExistence type="predicted"/>
<feature type="transmembrane region" description="Helical" evidence="1">
    <location>
        <begin position="6"/>
        <end position="28"/>
    </location>
</feature>
<accession>A0A0B7H376</accession>
<keyword evidence="4" id="KW-1185">Reference proteome</keyword>
<dbReference type="Pfam" id="PF20599">
    <property type="entry name" value="DUF6796"/>
    <property type="match status" value="1"/>
</dbReference>
<dbReference type="RefSeq" id="WP_024753535.1">
    <property type="nucleotide sequence ID" value="NZ_CDNC01000051.1"/>
</dbReference>
<dbReference type="EMBL" id="CDNC01000051">
    <property type="protein sequence ID" value="CEM63406.1"/>
    <property type="molecule type" value="Genomic_DNA"/>
</dbReference>
<feature type="transmembrane region" description="Helical" evidence="1">
    <location>
        <begin position="82"/>
        <end position="108"/>
    </location>
</feature>
<protein>
    <submittedName>
        <fullName evidence="2">Uncharacterized protein</fullName>
    </submittedName>
</protein>
<organism evidence="2 4">
    <name type="scientific">Treponema phagedenis</name>
    <dbReference type="NCBI Taxonomy" id="162"/>
    <lineage>
        <taxon>Bacteria</taxon>
        <taxon>Pseudomonadati</taxon>
        <taxon>Spirochaetota</taxon>
        <taxon>Spirochaetia</taxon>
        <taxon>Spirochaetales</taxon>
        <taxon>Treponemataceae</taxon>
        <taxon>Treponema</taxon>
    </lineage>
</organism>
<evidence type="ECO:0000313" key="4">
    <source>
        <dbReference type="Proteomes" id="UP000042527"/>
    </source>
</evidence>
<evidence type="ECO:0000313" key="2">
    <source>
        <dbReference type="EMBL" id="CEM63406.1"/>
    </source>
</evidence>
<evidence type="ECO:0000313" key="3">
    <source>
        <dbReference type="EMBL" id="QEJ98303.1"/>
    </source>
</evidence>
<feature type="transmembrane region" description="Helical" evidence="1">
    <location>
        <begin position="129"/>
        <end position="150"/>
    </location>
</feature>
<name>A0A0B7H376_TREPH</name>
<dbReference type="OrthoDB" id="5896707at2"/>
<sequence length="206" mass="23316">MYLNLTLAMGLFGGILMFCGDMLLCFTTEEFDFKDQKKAINIIKKFPQWRLRLGGLLGPVSAFFICIGFFNNWFGALDEYKTFGFAISLISCLATILGGAWHSHFTYLGLVGKTENEEAIDQMVKNIKFWSKISVSIMIIDVILIAAMIVLGKTVYPRWFILFTPLVTQLSYFLFNKLPKPFKVIFTVGLGNLMLIVYFGVALLIV</sequence>